<gene>
    <name evidence="2" type="ORF">UFOVP588_20</name>
</gene>
<dbReference type="EMBL" id="LR796561">
    <property type="protein sequence ID" value="CAB4151550.1"/>
    <property type="molecule type" value="Genomic_DNA"/>
</dbReference>
<reference evidence="2" key="1">
    <citation type="submission" date="2020-04" db="EMBL/GenBank/DDBJ databases">
        <authorList>
            <person name="Chiriac C."/>
            <person name="Salcher M."/>
            <person name="Ghai R."/>
            <person name="Kavagutti S V."/>
        </authorList>
    </citation>
    <scope>NUCLEOTIDE SEQUENCE</scope>
</reference>
<evidence type="ECO:0000256" key="1">
    <source>
        <dbReference type="SAM" id="Coils"/>
    </source>
</evidence>
<keyword evidence="1" id="KW-0175">Coiled coil</keyword>
<proteinExistence type="predicted"/>
<feature type="coiled-coil region" evidence="1">
    <location>
        <begin position="16"/>
        <end position="43"/>
    </location>
</feature>
<protein>
    <submittedName>
        <fullName evidence="2">Uncharacterized protein</fullName>
    </submittedName>
</protein>
<evidence type="ECO:0000313" key="2">
    <source>
        <dbReference type="EMBL" id="CAB4151550.1"/>
    </source>
</evidence>
<sequence length="149" mass="16591">MTQEALKLSQEALAGLKDVKKQVRELIAENKALKEALAQTELCQYGQEPASCTSNPMDCQCAIDASLAQTQEPVGVVHHKLTSTLGADYEQVAVFVRPVEPGTKLYTTQPQRTWVDLTEDETERLIHNFGNDPHTLLDEVDARLRSRNT</sequence>
<organism evidence="2">
    <name type="scientific">uncultured Caudovirales phage</name>
    <dbReference type="NCBI Taxonomy" id="2100421"/>
    <lineage>
        <taxon>Viruses</taxon>
        <taxon>Duplodnaviria</taxon>
        <taxon>Heunggongvirae</taxon>
        <taxon>Uroviricota</taxon>
        <taxon>Caudoviricetes</taxon>
        <taxon>Peduoviridae</taxon>
        <taxon>Maltschvirus</taxon>
        <taxon>Maltschvirus maltsch</taxon>
    </lineage>
</organism>
<name>A0A6J5N2N8_9CAUD</name>
<accession>A0A6J5N2N8</accession>